<name>A0A7X4GEB6_9SPHN</name>
<dbReference type="Proteomes" id="UP000465810">
    <property type="component" value="Unassembled WGS sequence"/>
</dbReference>
<proteinExistence type="predicted"/>
<evidence type="ECO:0000313" key="1">
    <source>
        <dbReference type="EMBL" id="MYL97038.1"/>
    </source>
</evidence>
<sequence length="155" mass="18082">MTKRLPKYVTRFVSQHGSVRYRFRRKGHPSYYFVSRYGSKGFRQEYEACLAGEPQVKTERRSFRTKKPLTSASEGRVYFIGSRTGPIKIGYSKNPASRLRELRIGSHVELNVLASRPGTLADEWALHERFSHLRLRGEWFDRAPELMAEIRSSQK</sequence>
<evidence type="ECO:0008006" key="3">
    <source>
        <dbReference type="Google" id="ProtNLM"/>
    </source>
</evidence>
<organism evidence="1 2">
    <name type="scientific">Novosphingobium silvae</name>
    <dbReference type="NCBI Taxonomy" id="2692619"/>
    <lineage>
        <taxon>Bacteria</taxon>
        <taxon>Pseudomonadati</taxon>
        <taxon>Pseudomonadota</taxon>
        <taxon>Alphaproteobacteria</taxon>
        <taxon>Sphingomonadales</taxon>
        <taxon>Sphingomonadaceae</taxon>
        <taxon>Novosphingobium</taxon>
    </lineage>
</organism>
<reference evidence="1 2" key="1">
    <citation type="submission" date="2019-12" db="EMBL/GenBank/DDBJ databases">
        <authorList>
            <person name="Feng G."/>
            <person name="Zhu H."/>
        </authorList>
    </citation>
    <scope>NUCLEOTIDE SEQUENCE [LARGE SCALE GENOMIC DNA]</scope>
    <source>
        <strain evidence="1 2">FGD1</strain>
    </source>
</reference>
<dbReference type="RefSeq" id="WP_160984766.1">
    <property type="nucleotide sequence ID" value="NZ_WVTD01000002.1"/>
</dbReference>
<evidence type="ECO:0000313" key="2">
    <source>
        <dbReference type="Proteomes" id="UP000465810"/>
    </source>
</evidence>
<dbReference type="AlphaFoldDB" id="A0A7X4GEB6"/>
<dbReference type="Pfam" id="PF13455">
    <property type="entry name" value="MUG113"/>
    <property type="match status" value="1"/>
</dbReference>
<gene>
    <name evidence="1" type="ORF">GR702_04530</name>
</gene>
<dbReference type="EMBL" id="WVTD01000002">
    <property type="protein sequence ID" value="MYL97038.1"/>
    <property type="molecule type" value="Genomic_DNA"/>
</dbReference>
<keyword evidence="2" id="KW-1185">Reference proteome</keyword>
<protein>
    <recommendedName>
        <fullName evidence="3">GIY-YIG nuclease family protein</fullName>
    </recommendedName>
</protein>
<accession>A0A7X4GEB6</accession>
<comment type="caution">
    <text evidence="1">The sequence shown here is derived from an EMBL/GenBank/DDBJ whole genome shotgun (WGS) entry which is preliminary data.</text>
</comment>